<dbReference type="RefSeq" id="WP_284100063.1">
    <property type="nucleotide sequence ID" value="NZ_JARRAF010000006.1"/>
</dbReference>
<evidence type="ECO:0000313" key="2">
    <source>
        <dbReference type="Proteomes" id="UP001172778"/>
    </source>
</evidence>
<sequence>MQAFDHLNSVIQQLGQRNQIANITLAADGSFGLQLVSGTEVSGELQDDVLYLYGIVAPLPLQSAQRQKIFEILLEANCLGIGTAGGVLSIHQGNQSIIYHLALIPESLDVSTLELALHSVAEHCESYLAVINQRLSQAPSPASDIRFVPPAMLIPV</sequence>
<dbReference type="SUPFAM" id="SSF69635">
    <property type="entry name" value="Type III secretory system chaperone-like"/>
    <property type="match status" value="1"/>
</dbReference>
<dbReference type="InterPro" id="IPR010261">
    <property type="entry name" value="Tir_chaperone"/>
</dbReference>
<gene>
    <name evidence="1" type="ORF">PZA18_06820</name>
</gene>
<dbReference type="Proteomes" id="UP001172778">
    <property type="component" value="Unassembled WGS sequence"/>
</dbReference>
<dbReference type="Pfam" id="PF05932">
    <property type="entry name" value="CesT"/>
    <property type="match status" value="1"/>
</dbReference>
<comment type="caution">
    <text evidence="1">The sequence shown here is derived from an EMBL/GenBank/DDBJ whole genome shotgun (WGS) entry which is preliminary data.</text>
</comment>
<keyword evidence="2" id="KW-1185">Reference proteome</keyword>
<dbReference type="EMBL" id="JARRAF010000006">
    <property type="protein sequence ID" value="MDK2123759.1"/>
    <property type="molecule type" value="Genomic_DNA"/>
</dbReference>
<reference evidence="1" key="1">
    <citation type="submission" date="2023-03" db="EMBL/GenBank/DDBJ databases">
        <title>Chitinimonas shenzhenensis gen. nov., sp. nov., a novel member of family Burkholderiaceae isolated from activated sludge collected in Shen Zhen, China.</title>
        <authorList>
            <person name="Wang X."/>
        </authorList>
    </citation>
    <scope>NUCLEOTIDE SEQUENCE</scope>
    <source>
        <strain evidence="1">DQS-5</strain>
    </source>
</reference>
<organism evidence="1 2">
    <name type="scientific">Parachitinimonas caeni</name>
    <dbReference type="NCBI Taxonomy" id="3031301"/>
    <lineage>
        <taxon>Bacteria</taxon>
        <taxon>Pseudomonadati</taxon>
        <taxon>Pseudomonadota</taxon>
        <taxon>Betaproteobacteria</taxon>
        <taxon>Neisseriales</taxon>
        <taxon>Chitinibacteraceae</taxon>
        <taxon>Parachitinimonas</taxon>
    </lineage>
</organism>
<protein>
    <submittedName>
        <fullName evidence="1">CesT family type III secretion system chaperone</fullName>
    </submittedName>
</protein>
<accession>A0ABT7DVA5</accession>
<name>A0ABT7DVA5_9NEIS</name>
<proteinExistence type="predicted"/>
<dbReference type="Gene3D" id="3.30.1460.10">
    <property type="match status" value="1"/>
</dbReference>
<evidence type="ECO:0000313" key="1">
    <source>
        <dbReference type="EMBL" id="MDK2123759.1"/>
    </source>
</evidence>